<organism evidence="1 2">
    <name type="scientific">Kingdonia uniflora</name>
    <dbReference type="NCBI Taxonomy" id="39325"/>
    <lineage>
        <taxon>Eukaryota</taxon>
        <taxon>Viridiplantae</taxon>
        <taxon>Streptophyta</taxon>
        <taxon>Embryophyta</taxon>
        <taxon>Tracheophyta</taxon>
        <taxon>Spermatophyta</taxon>
        <taxon>Magnoliopsida</taxon>
        <taxon>Ranunculales</taxon>
        <taxon>Circaeasteraceae</taxon>
        <taxon>Kingdonia</taxon>
    </lineage>
</organism>
<accession>A0A7J7LBC0</accession>
<dbReference type="OrthoDB" id="1718443at2759"/>
<evidence type="ECO:0000313" key="1">
    <source>
        <dbReference type="EMBL" id="KAF6139842.1"/>
    </source>
</evidence>
<dbReference type="AlphaFoldDB" id="A0A7J7LBC0"/>
<keyword evidence="2" id="KW-1185">Reference proteome</keyword>
<dbReference type="EMBL" id="JACGCM010002435">
    <property type="protein sequence ID" value="KAF6139842.1"/>
    <property type="molecule type" value="Genomic_DNA"/>
</dbReference>
<evidence type="ECO:0000313" key="2">
    <source>
        <dbReference type="Proteomes" id="UP000541444"/>
    </source>
</evidence>
<protein>
    <submittedName>
        <fullName evidence="1">Uncharacterized protein</fullName>
    </submittedName>
</protein>
<gene>
    <name evidence="1" type="ORF">GIB67_009689</name>
</gene>
<comment type="caution">
    <text evidence="1">The sequence shown here is derived from an EMBL/GenBank/DDBJ whole genome shotgun (WGS) entry which is preliminary data.</text>
</comment>
<proteinExistence type="predicted"/>
<dbReference type="Proteomes" id="UP000541444">
    <property type="component" value="Unassembled WGS sequence"/>
</dbReference>
<name>A0A7J7LBC0_9MAGN</name>
<reference evidence="1 2" key="1">
    <citation type="journal article" date="2020" name="IScience">
        <title>Genome Sequencing of the Endangered Kingdonia uniflora (Circaeasteraceae, Ranunculales) Reveals Potential Mechanisms of Evolutionary Specialization.</title>
        <authorList>
            <person name="Sun Y."/>
            <person name="Deng T."/>
            <person name="Zhang A."/>
            <person name="Moore M.J."/>
            <person name="Landis J.B."/>
            <person name="Lin N."/>
            <person name="Zhang H."/>
            <person name="Zhang X."/>
            <person name="Huang J."/>
            <person name="Zhang X."/>
            <person name="Sun H."/>
            <person name="Wang H."/>
        </authorList>
    </citation>
    <scope>NUCLEOTIDE SEQUENCE [LARGE SCALE GENOMIC DNA]</scope>
    <source>
        <strain evidence="1">TB1705</strain>
        <tissue evidence="1">Leaf</tissue>
    </source>
</reference>
<sequence>MLWNKFSSNLCDDLKLEIKDTYKIPKPTELQVTDYGLYLLEKLLLEEDKMLADFKPMPKIVENWSEHIKNRLIWEQEHLNHVGQHMEFLANVVRLNEEQRKAYDAVINSVENDKGSLLFLNGATDWFSNMQGKECVEVSGVMRHFCFSYVTVTRTIGEMNLKINIGLALYCLKMKEFCTVDISGVLSIFRTSIFTPSLISLRATISSRLIPGNLE</sequence>